<proteinExistence type="predicted"/>
<evidence type="ECO:0000313" key="2">
    <source>
        <dbReference type="Proteomes" id="UP000676917"/>
    </source>
</evidence>
<dbReference type="Proteomes" id="UP000676917">
    <property type="component" value="Unassembled WGS sequence"/>
</dbReference>
<protein>
    <submittedName>
        <fullName evidence="1">Uncharacterized protein</fullName>
    </submittedName>
</protein>
<dbReference type="EMBL" id="BORP01000001">
    <property type="protein sequence ID" value="GIO25796.1"/>
    <property type="molecule type" value="Genomic_DNA"/>
</dbReference>
<accession>A0A920C4K1</accession>
<keyword evidence="2" id="KW-1185">Reference proteome</keyword>
<comment type="caution">
    <text evidence="1">The sequence shown here is derived from an EMBL/GenBank/DDBJ whole genome shotgun (WGS) entry which is preliminary data.</text>
</comment>
<sequence>MLRKNPIIARENKRGRRKSETIEEWLIRLGKKMDTEGYQKVRYSILYVTYKEIMDLKKSLKVMEENSSRIKRLSENNNK</sequence>
<name>A0A920C4K1_9BACI</name>
<organism evidence="1 2">
    <name type="scientific">Ornithinibacillus bavariensis</name>
    <dbReference type="NCBI Taxonomy" id="545502"/>
    <lineage>
        <taxon>Bacteria</taxon>
        <taxon>Bacillati</taxon>
        <taxon>Bacillota</taxon>
        <taxon>Bacilli</taxon>
        <taxon>Bacillales</taxon>
        <taxon>Bacillaceae</taxon>
        <taxon>Ornithinibacillus</taxon>
    </lineage>
</organism>
<reference evidence="1" key="1">
    <citation type="submission" date="2021-03" db="EMBL/GenBank/DDBJ databases">
        <title>Antimicrobial resistance genes in bacteria isolated from Japanese honey, and their potential for conferring macrolide and lincosamide resistance in the American foulbrood pathogen Paenibacillus larvae.</title>
        <authorList>
            <person name="Okamoto M."/>
            <person name="Kumagai M."/>
            <person name="Kanamori H."/>
            <person name="Takamatsu D."/>
        </authorList>
    </citation>
    <scope>NUCLEOTIDE SEQUENCE</scope>
    <source>
        <strain evidence="1">J43TS3</strain>
    </source>
</reference>
<dbReference type="AlphaFoldDB" id="A0A920C4K1"/>
<gene>
    <name evidence="1" type="ORF">J43TS3_04070</name>
</gene>
<evidence type="ECO:0000313" key="1">
    <source>
        <dbReference type="EMBL" id="GIO25796.1"/>
    </source>
</evidence>